<organism evidence="1 2">
    <name type="scientific">Moraxella catarrhalis</name>
    <name type="common">Branhamella catarrhalis</name>
    <dbReference type="NCBI Taxonomy" id="480"/>
    <lineage>
        <taxon>Bacteria</taxon>
        <taxon>Pseudomonadati</taxon>
        <taxon>Pseudomonadota</taxon>
        <taxon>Gammaproteobacteria</taxon>
        <taxon>Moraxellales</taxon>
        <taxon>Moraxellaceae</taxon>
        <taxon>Moraxella</taxon>
    </lineage>
</organism>
<protein>
    <recommendedName>
        <fullName evidence="3">Phage tail assembly protein</fullName>
    </recommendedName>
</protein>
<evidence type="ECO:0008006" key="3">
    <source>
        <dbReference type="Google" id="ProtNLM"/>
    </source>
</evidence>
<proteinExistence type="predicted"/>
<accession>A0A7Z0UXR0</accession>
<dbReference type="EMBL" id="LXHE01000014">
    <property type="protein sequence ID" value="OAV00230.1"/>
    <property type="molecule type" value="Genomic_DNA"/>
</dbReference>
<evidence type="ECO:0000313" key="1">
    <source>
        <dbReference type="EMBL" id="OAV00230.1"/>
    </source>
</evidence>
<dbReference type="AlphaFoldDB" id="A0A7Z0UXR0"/>
<sequence length="101" mass="11003">MTALVTPSTKTITLEHGVKLGDNIITQITITKPLVSHLKGVSLTKLIDMQLDEVAKIIPRVTSPMIPQQAFDTIEFTDFLHLCGEILGFLTNAATEATPDE</sequence>
<evidence type="ECO:0000313" key="2">
    <source>
        <dbReference type="Proteomes" id="UP000078446"/>
    </source>
</evidence>
<name>A0A7Z0UXR0_MORCA</name>
<dbReference type="InterPro" id="IPR019289">
    <property type="entry name" value="Phage_tail_E/E"/>
</dbReference>
<dbReference type="Proteomes" id="UP000078446">
    <property type="component" value="Unassembled WGS sequence"/>
</dbReference>
<gene>
    <name evidence="1" type="ORF">AO382_1380</name>
</gene>
<reference evidence="1 2" key="1">
    <citation type="journal article" date="2016" name="Genome Biol. Evol.">
        <title>Comparative Genomic Analyses of the Moraxella catarrhalis Serosensitive and Seroresistant Lineages Demonstrate Their Independent Evolution.</title>
        <authorList>
            <person name="Earl J.P."/>
            <person name="de Vries S.P."/>
            <person name="Ahmed A."/>
            <person name="Powell E."/>
            <person name="Schultz M.P."/>
            <person name="Hermans P.W."/>
            <person name="Hill D.J."/>
            <person name="Zhou Z."/>
            <person name="Constantinidou C.I."/>
            <person name="Hu F.Z."/>
            <person name="Bootsma H.J."/>
            <person name="Ehrlich G.D."/>
        </authorList>
    </citation>
    <scope>NUCLEOTIDE SEQUENCE [LARGE SCALE GENOMIC DNA]</scope>
    <source>
        <strain evidence="1 2">Z7574</strain>
    </source>
</reference>
<comment type="caution">
    <text evidence="1">The sequence shown here is derived from an EMBL/GenBank/DDBJ whole genome shotgun (WGS) entry which is preliminary data.</text>
</comment>
<dbReference type="Pfam" id="PF10109">
    <property type="entry name" value="Phage_TAC_7"/>
    <property type="match status" value="1"/>
</dbReference>
<dbReference type="RefSeq" id="WP_064619069.1">
    <property type="nucleotide sequence ID" value="NZ_LXHE01000014.1"/>
</dbReference>